<dbReference type="GO" id="GO:0005634">
    <property type="term" value="C:nucleus"/>
    <property type="evidence" value="ECO:0007669"/>
    <property type="project" value="UniProtKB-SubCell"/>
</dbReference>
<comment type="similarity">
    <text evidence="5">Belongs to the SDS22 family.</text>
</comment>
<dbReference type="EMBL" id="JAEPRE010000057">
    <property type="protein sequence ID" value="KAG2234276.1"/>
    <property type="molecule type" value="Genomic_DNA"/>
</dbReference>
<evidence type="ECO:0000256" key="1">
    <source>
        <dbReference type="ARBA" id="ARBA00004123"/>
    </source>
</evidence>
<keyword evidence="4" id="KW-0539">Nucleus</keyword>
<sequence length="201" mass="23224">MHETNSIISKVSIGLRRALLEINTEAEGIYIYIYKIRNKEYESYLSCKSGDDDYTIENRIQNLGGLKNLKSLSIQSNRLTKIEGLEELENLEEIYMSHNAIEKIEGFEHNLKLNTIDIANNLVSRIENLSHLPKLEEFWANNNQFDNDCYDQLEKELGTISTLETVYLEGNPMQLKNRATYRNKIKLALPNIKQIDATPVK</sequence>
<dbReference type="SUPFAM" id="SSF52058">
    <property type="entry name" value="L domain-like"/>
    <property type="match status" value="1"/>
</dbReference>
<dbReference type="Pfam" id="PF12799">
    <property type="entry name" value="LRR_4"/>
    <property type="match status" value="1"/>
</dbReference>
<protein>
    <recommendedName>
        <fullName evidence="8">Protein phosphatase 1 regulatory subunit 7</fullName>
    </recommendedName>
</protein>
<dbReference type="InterPro" id="IPR025875">
    <property type="entry name" value="Leu-rich_rpt_4"/>
</dbReference>
<evidence type="ECO:0000256" key="5">
    <source>
        <dbReference type="ARBA" id="ARBA00023460"/>
    </source>
</evidence>
<dbReference type="InterPro" id="IPR032675">
    <property type="entry name" value="LRR_dom_sf"/>
</dbReference>
<keyword evidence="2" id="KW-0433">Leucine-rich repeat</keyword>
<dbReference type="InterPro" id="IPR050576">
    <property type="entry name" value="Cilia_flagella_integrity"/>
</dbReference>
<reference evidence="6" key="1">
    <citation type="submission" date="2021-01" db="EMBL/GenBank/DDBJ databases">
        <title>Metabolic potential, ecology and presence of endohyphal bacteria is reflected in genomic diversity of Mucoromycotina.</title>
        <authorList>
            <person name="Muszewska A."/>
            <person name="Okrasinska A."/>
            <person name="Steczkiewicz K."/>
            <person name="Drgas O."/>
            <person name="Orlowska M."/>
            <person name="Perlinska-Lenart U."/>
            <person name="Aleksandrzak-Piekarczyk T."/>
            <person name="Szatraj K."/>
            <person name="Zielenkiewicz U."/>
            <person name="Pilsyk S."/>
            <person name="Malc E."/>
            <person name="Mieczkowski P."/>
            <person name="Kruszewska J.S."/>
            <person name="Biernat P."/>
            <person name="Pawlowska J."/>
        </authorList>
    </citation>
    <scope>NUCLEOTIDE SEQUENCE</scope>
    <source>
        <strain evidence="6">WA0000018081</strain>
    </source>
</reference>
<evidence type="ECO:0000313" key="7">
    <source>
        <dbReference type="Proteomes" id="UP000613177"/>
    </source>
</evidence>
<dbReference type="Proteomes" id="UP000613177">
    <property type="component" value="Unassembled WGS sequence"/>
</dbReference>
<dbReference type="Gene3D" id="3.80.10.10">
    <property type="entry name" value="Ribonuclease Inhibitor"/>
    <property type="match status" value="1"/>
</dbReference>
<evidence type="ECO:0000256" key="4">
    <source>
        <dbReference type="ARBA" id="ARBA00023242"/>
    </source>
</evidence>
<evidence type="ECO:0008006" key="8">
    <source>
        <dbReference type="Google" id="ProtNLM"/>
    </source>
</evidence>
<dbReference type="SMART" id="SM00365">
    <property type="entry name" value="LRR_SD22"/>
    <property type="match status" value="3"/>
</dbReference>
<name>A0A8H7VTR7_9FUNG</name>
<evidence type="ECO:0000256" key="3">
    <source>
        <dbReference type="ARBA" id="ARBA00022737"/>
    </source>
</evidence>
<evidence type="ECO:0000256" key="2">
    <source>
        <dbReference type="ARBA" id="ARBA00022614"/>
    </source>
</evidence>
<dbReference type="AlphaFoldDB" id="A0A8H7VTR7"/>
<dbReference type="PANTHER" id="PTHR45973:SF23">
    <property type="entry name" value="PROTEIN PHOSPHATASE 1 REGULATORY SUBUNIT 7"/>
    <property type="match status" value="1"/>
</dbReference>
<organism evidence="6 7">
    <name type="scientific">Thamnidium elegans</name>
    <dbReference type="NCBI Taxonomy" id="101142"/>
    <lineage>
        <taxon>Eukaryota</taxon>
        <taxon>Fungi</taxon>
        <taxon>Fungi incertae sedis</taxon>
        <taxon>Mucoromycota</taxon>
        <taxon>Mucoromycotina</taxon>
        <taxon>Mucoromycetes</taxon>
        <taxon>Mucorales</taxon>
        <taxon>Mucorineae</taxon>
        <taxon>Mucoraceae</taxon>
        <taxon>Thamnidium</taxon>
    </lineage>
</organism>
<dbReference type="FunFam" id="3.80.10.10:FF:000055">
    <property type="entry name" value="Protein phosphatase 1 regulatory subunit 7"/>
    <property type="match status" value="1"/>
</dbReference>
<accession>A0A8H7VTR7</accession>
<dbReference type="PROSITE" id="PS51450">
    <property type="entry name" value="LRR"/>
    <property type="match status" value="3"/>
</dbReference>
<comment type="caution">
    <text evidence="6">The sequence shown here is derived from an EMBL/GenBank/DDBJ whole genome shotgun (WGS) entry which is preliminary data.</text>
</comment>
<keyword evidence="3" id="KW-0677">Repeat</keyword>
<dbReference type="InterPro" id="IPR001611">
    <property type="entry name" value="Leu-rich_rpt"/>
</dbReference>
<dbReference type="PANTHER" id="PTHR45973">
    <property type="entry name" value="PROTEIN PHOSPHATASE 1 REGULATORY SUBUNIT SDS22-RELATED"/>
    <property type="match status" value="1"/>
</dbReference>
<gene>
    <name evidence="6" type="ORF">INT48_002866</name>
</gene>
<keyword evidence="7" id="KW-1185">Reference proteome</keyword>
<evidence type="ECO:0000313" key="6">
    <source>
        <dbReference type="EMBL" id="KAG2234276.1"/>
    </source>
</evidence>
<proteinExistence type="inferred from homology"/>
<comment type="subcellular location">
    <subcellularLocation>
        <location evidence="1">Nucleus</location>
    </subcellularLocation>
</comment>